<keyword evidence="3" id="KW-1133">Transmembrane helix</keyword>
<dbReference type="PANTHER" id="PTHR33392:SF6">
    <property type="entry name" value="POLYISOPRENYL-TEICHOIC ACID--PEPTIDOGLYCAN TEICHOIC ACID TRANSFERASE TAGU"/>
    <property type="match status" value="1"/>
</dbReference>
<organism evidence="6 7">
    <name type="scientific">Cellulomonas oligotrophica</name>
    <dbReference type="NCBI Taxonomy" id="931536"/>
    <lineage>
        <taxon>Bacteria</taxon>
        <taxon>Bacillati</taxon>
        <taxon>Actinomycetota</taxon>
        <taxon>Actinomycetes</taxon>
        <taxon>Micrococcales</taxon>
        <taxon>Cellulomonadaceae</taxon>
        <taxon>Cellulomonas</taxon>
    </lineage>
</organism>
<feature type="transmembrane region" description="Helical" evidence="3">
    <location>
        <begin position="25"/>
        <end position="48"/>
    </location>
</feature>
<keyword evidence="8" id="KW-1185">Reference proteome</keyword>
<evidence type="ECO:0000313" key="5">
    <source>
        <dbReference type="EMBL" id="GIG33324.1"/>
    </source>
</evidence>
<gene>
    <name evidence="6" type="ORF">BKA21_000789</name>
    <name evidence="5" type="ORF">Col01nite_24830</name>
</gene>
<evidence type="ECO:0000313" key="8">
    <source>
        <dbReference type="Proteomes" id="UP000618382"/>
    </source>
</evidence>
<keyword evidence="3" id="KW-0812">Transmembrane</keyword>
<sequence length="426" mass="44383">MPDRHAAPARPDGPRHARTLRSRTVLRGLALTVVAVLAFGATSAAAIYNKIYAGIDTVDVSALVTPIAEEENDDPTDPDAGNDLNILVMGSDQRDGENAALGGEVAGMRSDTTIVMHISADRTRVELVSIPRDSMVDIPSCIVSPDGATTGAYFGQFNDAFAVGADQGGSIEYAAACTIQTVQNNTGVSIDEFVVVDFAGFVEMINALGGVQMCIAQDIYSEKADNLTLSAGTHTLDGYTALQYARARTGTGLGDGSDTNRLGRQQQLIASIMQSVLSKNMLTDLGELMTFAQAATSTLTLSPDLASLDTMAGIAYSLRGVRTENMTFMTIPFGAYPQNENRVIWTAEADTIWANMAADQPIVAQPEPEPAATTPPEGGTGTETDPGTDTGAGTGTEVETPAAPSPSATKTPGKDAFSAADISTSC</sequence>
<evidence type="ECO:0000256" key="3">
    <source>
        <dbReference type="SAM" id="Phobius"/>
    </source>
</evidence>
<dbReference type="Proteomes" id="UP000577956">
    <property type="component" value="Unassembled WGS sequence"/>
</dbReference>
<comment type="similarity">
    <text evidence="1">Belongs to the LytR/CpsA/Psr (LCP) family.</text>
</comment>
<dbReference type="InterPro" id="IPR004474">
    <property type="entry name" value="LytR_CpsA_psr"/>
</dbReference>
<dbReference type="InterPro" id="IPR050922">
    <property type="entry name" value="LytR/CpsA/Psr_CW_biosynth"/>
</dbReference>
<name>A0A7Y9FDF0_9CELL</name>
<feature type="domain" description="Cell envelope-related transcriptional attenuator" evidence="4">
    <location>
        <begin position="109"/>
        <end position="276"/>
    </location>
</feature>
<proteinExistence type="inferred from homology"/>
<accession>A0A7Y9FDF0</accession>
<reference evidence="6 7" key="1">
    <citation type="submission" date="2020-07" db="EMBL/GenBank/DDBJ databases">
        <title>Sequencing the genomes of 1000 actinobacteria strains.</title>
        <authorList>
            <person name="Klenk H.-P."/>
        </authorList>
    </citation>
    <scope>NUCLEOTIDE SEQUENCE [LARGE SCALE GENOMIC DNA]</scope>
    <source>
        <strain evidence="6 7">DSM 24482</strain>
    </source>
</reference>
<dbReference type="Gene3D" id="3.40.630.190">
    <property type="entry name" value="LCP protein"/>
    <property type="match status" value="1"/>
</dbReference>
<evidence type="ECO:0000313" key="7">
    <source>
        <dbReference type="Proteomes" id="UP000577956"/>
    </source>
</evidence>
<evidence type="ECO:0000256" key="1">
    <source>
        <dbReference type="ARBA" id="ARBA00006068"/>
    </source>
</evidence>
<reference evidence="5 8" key="2">
    <citation type="submission" date="2021-01" db="EMBL/GenBank/DDBJ databases">
        <title>Whole genome shotgun sequence of Cellulomonas oligotrophica NBRC 109435.</title>
        <authorList>
            <person name="Komaki H."/>
            <person name="Tamura T."/>
        </authorList>
    </citation>
    <scope>NUCLEOTIDE SEQUENCE [LARGE SCALE GENOMIC DNA]</scope>
    <source>
        <strain evidence="5 8">NBRC 109435</strain>
    </source>
</reference>
<dbReference type="Proteomes" id="UP000618382">
    <property type="component" value="Unassembled WGS sequence"/>
</dbReference>
<dbReference type="PANTHER" id="PTHR33392">
    <property type="entry name" value="POLYISOPRENYL-TEICHOIC ACID--PEPTIDOGLYCAN TEICHOIC ACID TRANSFERASE TAGU"/>
    <property type="match status" value="1"/>
</dbReference>
<evidence type="ECO:0000313" key="6">
    <source>
        <dbReference type="EMBL" id="NYD85240.1"/>
    </source>
</evidence>
<dbReference type="NCBIfam" id="TIGR00350">
    <property type="entry name" value="lytR_cpsA_psr"/>
    <property type="match status" value="1"/>
</dbReference>
<dbReference type="EMBL" id="JACCBK010000001">
    <property type="protein sequence ID" value="NYD85240.1"/>
    <property type="molecule type" value="Genomic_DNA"/>
</dbReference>
<dbReference type="AlphaFoldDB" id="A0A7Y9FDF0"/>
<dbReference type="EMBL" id="BONN01000006">
    <property type="protein sequence ID" value="GIG33324.1"/>
    <property type="molecule type" value="Genomic_DNA"/>
</dbReference>
<dbReference type="RefSeq" id="WP_239072924.1">
    <property type="nucleotide sequence ID" value="NZ_BAABFI010000022.1"/>
</dbReference>
<protein>
    <submittedName>
        <fullName evidence="6">LCP family protein required for cell wall assembly</fullName>
    </submittedName>
</protein>
<keyword evidence="3" id="KW-0472">Membrane</keyword>
<feature type="region of interest" description="Disordered" evidence="2">
    <location>
        <begin position="366"/>
        <end position="426"/>
    </location>
</feature>
<feature type="compositionally biased region" description="Low complexity" evidence="2">
    <location>
        <begin position="370"/>
        <end position="411"/>
    </location>
</feature>
<dbReference type="Pfam" id="PF03816">
    <property type="entry name" value="LytR_cpsA_psr"/>
    <property type="match status" value="1"/>
</dbReference>
<comment type="caution">
    <text evidence="6">The sequence shown here is derived from an EMBL/GenBank/DDBJ whole genome shotgun (WGS) entry which is preliminary data.</text>
</comment>
<evidence type="ECO:0000256" key="2">
    <source>
        <dbReference type="SAM" id="MobiDB-lite"/>
    </source>
</evidence>
<evidence type="ECO:0000259" key="4">
    <source>
        <dbReference type="Pfam" id="PF03816"/>
    </source>
</evidence>